<feature type="transmembrane region" description="Helical" evidence="3">
    <location>
        <begin position="308"/>
        <end position="327"/>
    </location>
</feature>
<comment type="similarity">
    <text evidence="2">Belongs to the major facilitator superfamily. Monocarboxylate porter (TC 2.A.1.13) family.</text>
</comment>
<dbReference type="AlphaFoldDB" id="A0AAD9A842"/>
<feature type="transmembrane region" description="Helical" evidence="3">
    <location>
        <begin position="273"/>
        <end position="296"/>
    </location>
</feature>
<proteinExistence type="inferred from homology"/>
<feature type="transmembrane region" description="Helical" evidence="3">
    <location>
        <begin position="147"/>
        <end position="165"/>
    </location>
</feature>
<dbReference type="CDD" id="cd17352">
    <property type="entry name" value="MFS_MCT_SLC16"/>
    <property type="match status" value="1"/>
</dbReference>
<keyword evidence="3" id="KW-0472">Membrane</keyword>
<dbReference type="Proteomes" id="UP001243330">
    <property type="component" value="Unassembled WGS sequence"/>
</dbReference>
<dbReference type="InterPro" id="IPR011701">
    <property type="entry name" value="MFS"/>
</dbReference>
<dbReference type="Gene3D" id="1.20.1250.20">
    <property type="entry name" value="MFS general substrate transporter like domains"/>
    <property type="match status" value="2"/>
</dbReference>
<dbReference type="PANTHER" id="PTHR11360">
    <property type="entry name" value="MONOCARBOXYLATE TRANSPORTER"/>
    <property type="match status" value="1"/>
</dbReference>
<feature type="transmembrane region" description="Helical" evidence="3">
    <location>
        <begin position="171"/>
        <end position="187"/>
    </location>
</feature>
<dbReference type="GO" id="GO:0016020">
    <property type="term" value="C:membrane"/>
    <property type="evidence" value="ECO:0007669"/>
    <property type="project" value="UniProtKB-SubCell"/>
</dbReference>
<gene>
    <name evidence="5" type="ORF">CCHR01_16628</name>
</gene>
<dbReference type="InterPro" id="IPR050327">
    <property type="entry name" value="Proton-linked_MCT"/>
</dbReference>
<evidence type="ECO:0000256" key="1">
    <source>
        <dbReference type="ARBA" id="ARBA00004141"/>
    </source>
</evidence>
<comment type="subcellular location">
    <subcellularLocation>
        <location evidence="1">Membrane</location>
        <topology evidence="1">Multi-pass membrane protein</topology>
    </subcellularLocation>
</comment>
<reference evidence="5" key="1">
    <citation type="submission" date="2023-01" db="EMBL/GenBank/DDBJ databases">
        <title>Colletotrichum chrysophilum M932 genome sequence.</title>
        <authorList>
            <person name="Baroncelli R."/>
        </authorList>
    </citation>
    <scope>NUCLEOTIDE SEQUENCE</scope>
    <source>
        <strain evidence="5">M932</strain>
    </source>
</reference>
<dbReference type="SUPFAM" id="SSF103473">
    <property type="entry name" value="MFS general substrate transporter"/>
    <property type="match status" value="1"/>
</dbReference>
<evidence type="ECO:0000256" key="2">
    <source>
        <dbReference type="ARBA" id="ARBA00006727"/>
    </source>
</evidence>
<dbReference type="InterPro" id="IPR036259">
    <property type="entry name" value="MFS_trans_sf"/>
</dbReference>
<dbReference type="GO" id="GO:0022857">
    <property type="term" value="F:transmembrane transporter activity"/>
    <property type="evidence" value="ECO:0007669"/>
    <property type="project" value="InterPro"/>
</dbReference>
<feature type="transmembrane region" description="Helical" evidence="3">
    <location>
        <begin position="230"/>
        <end position="252"/>
    </location>
</feature>
<feature type="transmembrane region" description="Helical" evidence="3">
    <location>
        <begin position="112"/>
        <end position="135"/>
    </location>
</feature>
<keyword evidence="3" id="KW-0812">Transmembrane</keyword>
<keyword evidence="3" id="KW-1133">Transmembrane helix</keyword>
<dbReference type="Pfam" id="PF07690">
    <property type="entry name" value="MFS_1"/>
    <property type="match status" value="1"/>
</dbReference>
<accession>A0AAD9A842</accession>
<evidence type="ECO:0000256" key="3">
    <source>
        <dbReference type="SAM" id="Phobius"/>
    </source>
</evidence>
<dbReference type="EMBL" id="JAQOWY010000534">
    <property type="protein sequence ID" value="KAK1840739.1"/>
    <property type="molecule type" value="Genomic_DNA"/>
</dbReference>
<evidence type="ECO:0000313" key="5">
    <source>
        <dbReference type="EMBL" id="KAK1840739.1"/>
    </source>
</evidence>
<feature type="transmembrane region" description="Helical" evidence="3">
    <location>
        <begin position="363"/>
        <end position="388"/>
    </location>
</feature>
<dbReference type="PROSITE" id="PS50850">
    <property type="entry name" value="MFS"/>
    <property type="match status" value="1"/>
</dbReference>
<feature type="transmembrane region" description="Helical" evidence="3">
    <location>
        <begin position="73"/>
        <end position="100"/>
    </location>
</feature>
<feature type="transmembrane region" description="Helical" evidence="3">
    <location>
        <begin position="199"/>
        <end position="218"/>
    </location>
</feature>
<dbReference type="InterPro" id="IPR020846">
    <property type="entry name" value="MFS_dom"/>
</dbReference>
<feature type="transmembrane region" description="Helical" evidence="3">
    <location>
        <begin position="339"/>
        <end position="357"/>
    </location>
</feature>
<protein>
    <submittedName>
        <fullName evidence="5">Monocarboxylate permease-like protein</fullName>
    </submittedName>
</protein>
<feature type="transmembrane region" description="Helical" evidence="3">
    <location>
        <begin position="432"/>
        <end position="451"/>
    </location>
</feature>
<feature type="domain" description="Major facilitator superfamily (MFS) profile" evidence="4">
    <location>
        <begin position="71"/>
        <end position="453"/>
    </location>
</feature>
<evidence type="ECO:0000313" key="6">
    <source>
        <dbReference type="Proteomes" id="UP001243330"/>
    </source>
</evidence>
<keyword evidence="6" id="KW-1185">Reference proteome</keyword>
<feature type="transmembrane region" description="Helical" evidence="3">
    <location>
        <begin position="395"/>
        <end position="412"/>
    </location>
</feature>
<comment type="caution">
    <text evidence="5">The sequence shown here is derived from an EMBL/GenBank/DDBJ whole genome shotgun (WGS) entry which is preliminary data.</text>
</comment>
<sequence length="460" mass="49117">MVKMYLVRKAHNNSNITTQRNRAFTKGNKMSVSSQTSIPLSKGDPEKVPVATEAIPAKSQDDIEFPEGGLQAWLVAIGNACILFCTSGYSNTFGVFQAYYTLHQFSDKSADAVSWIGSTQVFLGLFAAILGGPLFDRYGAWVIRPTAVVYLFAIMMTSLCTQYWQFMLAQGILHGTASGILMFSAMASTPQYFRKRRGVAMGLAMTGSSIGAIIYPIVLSKLLNDSSLGFGWSVRITGFIMVPALLFASATVKARLPPRRTSFLLPAAFTDKLYVTLVASMFFLFIGMFVPLFYLPTYGILHGMTETLASYLIAMINGASVFGRVIPGIMGDKVGQLNALLFAGASTGVMIFCWPAATTQSGIIGFAVVFGFCSGAIISGGAVAMTLCPKDVRDMGTYIGMGTGLASFAALMGPPVNGALLDRYGGFEQVSIFSGVMCMTGALLVLLAKAFTSQGMLGKV</sequence>
<evidence type="ECO:0000259" key="4">
    <source>
        <dbReference type="PROSITE" id="PS50850"/>
    </source>
</evidence>
<organism evidence="5 6">
    <name type="scientific">Colletotrichum chrysophilum</name>
    <dbReference type="NCBI Taxonomy" id="1836956"/>
    <lineage>
        <taxon>Eukaryota</taxon>
        <taxon>Fungi</taxon>
        <taxon>Dikarya</taxon>
        <taxon>Ascomycota</taxon>
        <taxon>Pezizomycotina</taxon>
        <taxon>Sordariomycetes</taxon>
        <taxon>Hypocreomycetidae</taxon>
        <taxon>Glomerellales</taxon>
        <taxon>Glomerellaceae</taxon>
        <taxon>Colletotrichum</taxon>
        <taxon>Colletotrichum gloeosporioides species complex</taxon>
    </lineage>
</organism>
<dbReference type="PANTHER" id="PTHR11360:SF319">
    <property type="entry name" value="MAJOR FACILITATOR SUPERFAMILY (MFS) PROFILE DOMAIN-CONTAINING PROTEIN"/>
    <property type="match status" value="1"/>
</dbReference>
<name>A0AAD9A842_9PEZI</name>